<dbReference type="Gene3D" id="3.30.1250.10">
    <property type="entry name" value="Ribosome maturation protein SBDS, N-terminal domain"/>
    <property type="match status" value="1"/>
</dbReference>
<dbReference type="EMBL" id="JAGKQM010000005">
    <property type="protein sequence ID" value="KAH0926215.1"/>
    <property type="molecule type" value="Genomic_DNA"/>
</dbReference>
<dbReference type="SUPFAM" id="SSF109728">
    <property type="entry name" value="Hypothetical protein AF0491, middle domain"/>
    <property type="match status" value="1"/>
</dbReference>
<evidence type="ECO:0000313" key="3">
    <source>
        <dbReference type="EMBL" id="KAH0926215.1"/>
    </source>
</evidence>
<dbReference type="Pfam" id="PF01172">
    <property type="entry name" value="SBDS_N"/>
    <property type="match status" value="1"/>
</dbReference>
<dbReference type="InterPro" id="IPR018023">
    <property type="entry name" value="Ribosome_mat_SBDS_CS"/>
</dbReference>
<dbReference type="InterPro" id="IPR018978">
    <property type="entry name" value="SDO1/SBDS_central"/>
</dbReference>
<dbReference type="InterPro" id="IPR036236">
    <property type="entry name" value="Znf_C2H2_sf"/>
</dbReference>
<dbReference type="SUPFAM" id="SSF89895">
    <property type="entry name" value="FYSH domain"/>
    <property type="match status" value="1"/>
</dbReference>
<dbReference type="InterPro" id="IPR046928">
    <property type="entry name" value="SDO1/SBDS_C"/>
</dbReference>
<sequence>GCFKVQTLFAGESKRNLGEREREMSKTLVQPVGQKRLTNVAVVRLKKQGNRFEIACYKNKVLSWRSGVEKDIDEVLQSHTVYSNVSKGVLAKSKDLIKVFGSDDHTKICLEILDKASSCWERERVTVVKPVSGYCYHCNAENHYPETQRPYTISMVERLMHEIHFAVDPNSNSKKQALDVIRELQKHFPIKRSPMRLRLTVPVQNFASLLDKLKEWDSSLVSKDESGTQMSTVCEMEPGLYRECDSFVRNMQGRLEILAVSVHAEGDTSMDHYDEHDDMALQTNKPLLPVETEADPVVELSKKMHKQEIGTSSNTKEEEGEGKGIKCSTCNTFVGEAKQYREHFKSDWHKHNLKRKTRNSLLLLLKNARLRLTWMTPDQT</sequence>
<comment type="caution">
    <text evidence="3">The sequence shown here is derived from an EMBL/GenBank/DDBJ whole genome shotgun (WGS) entry which is preliminary data.</text>
</comment>
<keyword evidence="4" id="KW-1185">Reference proteome</keyword>
<feature type="domain" description="U1-type" evidence="2">
    <location>
        <begin position="322"/>
        <end position="356"/>
    </location>
</feature>
<organism evidence="3 4">
    <name type="scientific">Brassica napus</name>
    <name type="common">Rape</name>
    <dbReference type="NCBI Taxonomy" id="3708"/>
    <lineage>
        <taxon>Eukaryota</taxon>
        <taxon>Viridiplantae</taxon>
        <taxon>Streptophyta</taxon>
        <taxon>Embryophyta</taxon>
        <taxon>Tracheophyta</taxon>
        <taxon>Spermatophyta</taxon>
        <taxon>Magnoliopsida</taxon>
        <taxon>eudicotyledons</taxon>
        <taxon>Gunneridae</taxon>
        <taxon>Pentapetalae</taxon>
        <taxon>rosids</taxon>
        <taxon>malvids</taxon>
        <taxon>Brassicales</taxon>
        <taxon>Brassicaceae</taxon>
        <taxon>Brassiceae</taxon>
        <taxon>Brassica</taxon>
    </lineage>
</organism>
<accession>A0ABQ8DCK2</accession>
<dbReference type="SUPFAM" id="SSF57667">
    <property type="entry name" value="beta-beta-alpha zinc fingers"/>
    <property type="match status" value="1"/>
</dbReference>
<dbReference type="Pfam" id="PF09377">
    <property type="entry name" value="SBDS_domain_II"/>
    <property type="match status" value="1"/>
</dbReference>
<dbReference type="PANTHER" id="PTHR10927">
    <property type="entry name" value="RIBOSOME MATURATION PROTEIN SBDS"/>
    <property type="match status" value="1"/>
</dbReference>
<evidence type="ECO:0000256" key="1">
    <source>
        <dbReference type="SAM" id="MobiDB-lite"/>
    </source>
</evidence>
<proteinExistence type="predicted"/>
<dbReference type="InterPro" id="IPR037188">
    <property type="entry name" value="Sdo1/SBDS_central_sf"/>
</dbReference>
<dbReference type="Gene3D" id="1.10.10.900">
    <property type="entry name" value="SBDS protein C-terminal domain, subdomain 1"/>
    <property type="match status" value="1"/>
</dbReference>
<evidence type="ECO:0000313" key="4">
    <source>
        <dbReference type="Proteomes" id="UP000824890"/>
    </source>
</evidence>
<dbReference type="Pfam" id="PF20268">
    <property type="entry name" value="SBDS_C"/>
    <property type="match status" value="1"/>
</dbReference>
<feature type="non-terminal residue" evidence="3">
    <location>
        <position position="1"/>
    </location>
</feature>
<evidence type="ECO:0000259" key="2">
    <source>
        <dbReference type="SMART" id="SM00451"/>
    </source>
</evidence>
<feature type="region of interest" description="Disordered" evidence="1">
    <location>
        <begin position="304"/>
        <end position="323"/>
    </location>
</feature>
<dbReference type="InterPro" id="IPR019783">
    <property type="entry name" value="SDO1/SBDS_N"/>
</dbReference>
<dbReference type="PROSITE" id="PS01267">
    <property type="entry name" value="UPF0023"/>
    <property type="match status" value="1"/>
</dbReference>
<dbReference type="PANTHER" id="PTHR10927:SF3">
    <property type="entry name" value="U1-TYPE DOMAIN-CONTAINING PROTEIN"/>
    <property type="match status" value="1"/>
</dbReference>
<dbReference type="InterPro" id="IPR036786">
    <property type="entry name" value="Ribosome_mat_SBDS_N_sf"/>
</dbReference>
<dbReference type="Proteomes" id="UP000824890">
    <property type="component" value="Unassembled WGS sequence"/>
</dbReference>
<gene>
    <name evidence="3" type="ORF">HID58_018471</name>
</gene>
<dbReference type="Gene3D" id="3.30.70.240">
    <property type="match status" value="1"/>
</dbReference>
<protein>
    <recommendedName>
        <fullName evidence="2">U1-type domain-containing protein</fullName>
    </recommendedName>
</protein>
<dbReference type="InterPro" id="IPR039100">
    <property type="entry name" value="Sdo1/SBDS-like"/>
</dbReference>
<name>A0ABQ8DCK2_BRANA</name>
<dbReference type="SMART" id="SM00451">
    <property type="entry name" value="ZnF_U1"/>
    <property type="match status" value="1"/>
</dbReference>
<reference evidence="3 4" key="1">
    <citation type="submission" date="2021-05" db="EMBL/GenBank/DDBJ databases">
        <title>Genome Assembly of Synthetic Allotetraploid Brassica napus Reveals Homoeologous Exchanges between Subgenomes.</title>
        <authorList>
            <person name="Davis J.T."/>
        </authorList>
    </citation>
    <scope>NUCLEOTIDE SEQUENCE [LARGE SCALE GENOMIC DNA]</scope>
    <source>
        <strain evidence="4">cv. Da-Ae</strain>
        <tissue evidence="3">Seedling</tissue>
    </source>
</reference>
<dbReference type="InterPro" id="IPR003604">
    <property type="entry name" value="Matrin/U1-like-C_Znf_C2H2"/>
</dbReference>